<evidence type="ECO:0000256" key="5">
    <source>
        <dbReference type="ARBA" id="ARBA00024934"/>
    </source>
</evidence>
<evidence type="ECO:0000256" key="1">
    <source>
        <dbReference type="ARBA" id="ARBA00004117"/>
    </source>
</evidence>
<proteinExistence type="inferred from homology"/>
<evidence type="ECO:0000256" key="4">
    <source>
        <dbReference type="ARBA" id="ARBA00023143"/>
    </source>
</evidence>
<dbReference type="InterPro" id="IPR006300">
    <property type="entry name" value="FlgB"/>
</dbReference>
<dbReference type="InterPro" id="IPR001444">
    <property type="entry name" value="Flag_bb_rod_N"/>
</dbReference>
<keyword evidence="8" id="KW-0966">Cell projection</keyword>
<dbReference type="AlphaFoldDB" id="A0A0F7JXC3"/>
<accession>A0A0F7JXC3</accession>
<dbReference type="Pfam" id="PF00460">
    <property type="entry name" value="Flg_bb_rod"/>
    <property type="match status" value="1"/>
</dbReference>
<feature type="domain" description="Flagellar basal body rod protein N-terminal" evidence="7">
    <location>
        <begin position="9"/>
        <end position="37"/>
    </location>
</feature>
<dbReference type="PANTHER" id="PTHR30435:SF12">
    <property type="entry name" value="FLAGELLAR BASAL BODY ROD PROTEIN FLGB"/>
    <property type="match status" value="1"/>
</dbReference>
<protein>
    <recommendedName>
        <fullName evidence="3 6">Flagellar basal body rod protein FlgB</fullName>
    </recommendedName>
</protein>
<keyword evidence="9" id="KW-1185">Reference proteome</keyword>
<comment type="function">
    <text evidence="5 6">Structural component of flagellum, the bacterial motility apparatus. Part of the rod structure of flagellar basal body.</text>
</comment>
<dbReference type="EMBL" id="CP011412">
    <property type="protein sequence ID" value="AKH20282.1"/>
    <property type="molecule type" value="Genomic_DNA"/>
</dbReference>
<gene>
    <name evidence="8" type="primary">flgB</name>
    <name evidence="8" type="ORF">AAY24_07875</name>
</gene>
<dbReference type="PIRSF" id="PIRSF002889">
    <property type="entry name" value="Rod_FlgB"/>
    <property type="match status" value="1"/>
</dbReference>
<organism evidence="8 9">
    <name type="scientific">Sedimenticola thiotaurini</name>
    <dbReference type="NCBI Taxonomy" id="1543721"/>
    <lineage>
        <taxon>Bacteria</taxon>
        <taxon>Pseudomonadati</taxon>
        <taxon>Pseudomonadota</taxon>
        <taxon>Gammaproteobacteria</taxon>
        <taxon>Chromatiales</taxon>
        <taxon>Sedimenticolaceae</taxon>
        <taxon>Sedimenticola</taxon>
    </lineage>
</organism>
<dbReference type="PATRIC" id="fig|1543721.4.peg.1631"/>
<dbReference type="KEGG" id="seds:AAY24_07875"/>
<keyword evidence="8" id="KW-0282">Flagellum</keyword>
<dbReference type="GO" id="GO:0030694">
    <property type="term" value="C:bacterial-type flagellum basal body, rod"/>
    <property type="evidence" value="ECO:0007669"/>
    <property type="project" value="InterPro"/>
</dbReference>
<sequence>MSFDKLLGIHAQALQLHAKRAEVLAGNIANADTPGYKARDFDFHEVLRQQVAGESTLTTTHQRHIPLDDGVISPSEMAYRIPTQPSLDGNTVDSQLEHTAFAENALQYQASLRFLGGTIQTLKKAITGQ</sequence>
<evidence type="ECO:0000256" key="2">
    <source>
        <dbReference type="ARBA" id="ARBA00009677"/>
    </source>
</evidence>
<comment type="subcellular location">
    <subcellularLocation>
        <location evidence="1 6">Bacterial flagellum basal body</location>
    </subcellularLocation>
</comment>
<comment type="similarity">
    <text evidence="2 6">Belongs to the flagella basal body rod proteins family.</text>
</comment>
<evidence type="ECO:0000256" key="3">
    <source>
        <dbReference type="ARBA" id="ARBA00014376"/>
    </source>
</evidence>
<dbReference type="GO" id="GO:0071978">
    <property type="term" value="P:bacterial-type flagellum-dependent swarming motility"/>
    <property type="evidence" value="ECO:0007669"/>
    <property type="project" value="TreeGrafter"/>
</dbReference>
<dbReference type="RefSeq" id="WP_046859217.1">
    <property type="nucleotide sequence ID" value="NZ_CP011412.1"/>
</dbReference>
<keyword evidence="4 6" id="KW-0975">Bacterial flagellum</keyword>
<evidence type="ECO:0000313" key="8">
    <source>
        <dbReference type="EMBL" id="AKH20282.1"/>
    </source>
</evidence>
<evidence type="ECO:0000256" key="6">
    <source>
        <dbReference type="PIRNR" id="PIRNR002889"/>
    </source>
</evidence>
<dbReference type="Proteomes" id="UP000034410">
    <property type="component" value="Chromosome"/>
</dbReference>
<evidence type="ECO:0000259" key="7">
    <source>
        <dbReference type="Pfam" id="PF00460"/>
    </source>
</evidence>
<keyword evidence="8" id="KW-0969">Cilium</keyword>
<dbReference type="NCBIfam" id="TIGR01396">
    <property type="entry name" value="FlgB"/>
    <property type="match status" value="1"/>
</dbReference>
<reference evidence="8 9" key="1">
    <citation type="journal article" date="2015" name="Genome Announc.">
        <title>Complete Genome Sequence of Sedimenticola thiotaurini Strain SIP-G1, a Polyphosphate- and Polyhydroxyalkanoate-Accumulating Sulfur-Oxidizing Gammaproteobacterium Isolated from Salt Marsh Sediments.</title>
        <authorList>
            <person name="Flood B.E."/>
            <person name="Jones D.S."/>
            <person name="Bailey J.V."/>
        </authorList>
    </citation>
    <scope>NUCLEOTIDE SEQUENCE [LARGE SCALE GENOMIC DNA]</scope>
    <source>
        <strain evidence="8 9">SIP-G1</strain>
    </source>
</reference>
<dbReference type="PANTHER" id="PTHR30435">
    <property type="entry name" value="FLAGELLAR PROTEIN"/>
    <property type="match status" value="1"/>
</dbReference>
<comment type="subunit">
    <text evidence="6">The basal body constitutes a major portion of the flagellar organelle and consists of a number of rings mounted on a central rod.</text>
</comment>
<dbReference type="OrthoDB" id="9788334at2"/>
<evidence type="ECO:0000313" key="9">
    <source>
        <dbReference type="Proteomes" id="UP000034410"/>
    </source>
</evidence>
<name>A0A0F7JXC3_9GAMM</name>